<accession>A0A0E9WD06</accession>
<name>A0A0E9WD06_ANGAN</name>
<dbReference type="EMBL" id="GBXM01021214">
    <property type="protein sequence ID" value="JAH87363.1"/>
    <property type="molecule type" value="Transcribed_RNA"/>
</dbReference>
<reference evidence="1" key="2">
    <citation type="journal article" date="2015" name="Fish Shellfish Immunol.">
        <title>Early steps in the European eel (Anguilla anguilla)-Vibrio vulnificus interaction in the gills: Role of the RtxA13 toxin.</title>
        <authorList>
            <person name="Callol A."/>
            <person name="Pajuelo D."/>
            <person name="Ebbesson L."/>
            <person name="Teles M."/>
            <person name="MacKenzie S."/>
            <person name="Amaro C."/>
        </authorList>
    </citation>
    <scope>NUCLEOTIDE SEQUENCE</scope>
</reference>
<dbReference type="AlphaFoldDB" id="A0A0E9WD06"/>
<sequence length="44" mass="5107">MHVYGLQPEEFVDLDHATRPHSEFRRSECFCAHKCGAGELIMEE</sequence>
<proteinExistence type="predicted"/>
<protein>
    <submittedName>
        <fullName evidence="1">Uncharacterized protein</fullName>
    </submittedName>
</protein>
<reference evidence="1" key="1">
    <citation type="submission" date="2014-11" db="EMBL/GenBank/DDBJ databases">
        <authorList>
            <person name="Amaro Gonzalez C."/>
        </authorList>
    </citation>
    <scope>NUCLEOTIDE SEQUENCE</scope>
</reference>
<organism evidence="1">
    <name type="scientific">Anguilla anguilla</name>
    <name type="common">European freshwater eel</name>
    <name type="synonym">Muraena anguilla</name>
    <dbReference type="NCBI Taxonomy" id="7936"/>
    <lineage>
        <taxon>Eukaryota</taxon>
        <taxon>Metazoa</taxon>
        <taxon>Chordata</taxon>
        <taxon>Craniata</taxon>
        <taxon>Vertebrata</taxon>
        <taxon>Euteleostomi</taxon>
        <taxon>Actinopterygii</taxon>
        <taxon>Neopterygii</taxon>
        <taxon>Teleostei</taxon>
        <taxon>Anguilliformes</taxon>
        <taxon>Anguillidae</taxon>
        <taxon>Anguilla</taxon>
    </lineage>
</organism>
<evidence type="ECO:0000313" key="1">
    <source>
        <dbReference type="EMBL" id="JAH87363.1"/>
    </source>
</evidence>